<organism evidence="1 2">
    <name type="scientific">Arthrobacter subterraneus</name>
    <dbReference type="NCBI Taxonomy" id="335973"/>
    <lineage>
        <taxon>Bacteria</taxon>
        <taxon>Bacillati</taxon>
        <taxon>Actinomycetota</taxon>
        <taxon>Actinomycetes</taxon>
        <taxon>Micrococcales</taxon>
        <taxon>Micrococcaceae</taxon>
        <taxon>Arthrobacter</taxon>
    </lineage>
</organism>
<dbReference type="RefSeq" id="WP_342707477.1">
    <property type="nucleotide sequence ID" value="NZ_FNDT01000034.1"/>
</dbReference>
<name>A0A1G8PJ08_9MICC</name>
<dbReference type="EMBL" id="FNDT01000034">
    <property type="protein sequence ID" value="SDI92483.1"/>
    <property type="molecule type" value="Genomic_DNA"/>
</dbReference>
<sequence length="198" mass="21290">MNQQRNAWIAAVTPAPTKVENEPVAVPLPPLTGAALPQKGIPEPDAADRLPRRYVSGSASLWIVGVHGGAGESAVTRLIDGSRSTQHTWPALEDAGMPPLVLLVCRSNMNGLEAARRALIEWAAPQAPQVELLGLAVLADAPGKLPKELRDLETIVGGGAPRLWHLPWVEAWRTGDVAPERLPRETRKFITEVNSLLP</sequence>
<dbReference type="InterPro" id="IPR046609">
    <property type="entry name" value="DUF6668"/>
</dbReference>
<accession>A0A1G8PJ08</accession>
<reference evidence="1 2" key="1">
    <citation type="submission" date="2016-10" db="EMBL/GenBank/DDBJ databases">
        <authorList>
            <person name="de Groot N.N."/>
        </authorList>
    </citation>
    <scope>NUCLEOTIDE SEQUENCE [LARGE SCALE GENOMIC DNA]</scope>
    <source>
        <strain evidence="1 2">NP_1H</strain>
    </source>
</reference>
<evidence type="ECO:0000313" key="1">
    <source>
        <dbReference type="EMBL" id="SDI92483.1"/>
    </source>
</evidence>
<protein>
    <submittedName>
        <fullName evidence="1">Uncharacterized protein</fullName>
    </submittedName>
</protein>
<dbReference type="STRING" id="335973.SAMN04488693_13419"/>
<gene>
    <name evidence="1" type="ORF">SAMN04488693_13419</name>
</gene>
<dbReference type="AlphaFoldDB" id="A0A1G8PJ08"/>
<dbReference type="Proteomes" id="UP000199258">
    <property type="component" value="Unassembled WGS sequence"/>
</dbReference>
<evidence type="ECO:0000313" key="2">
    <source>
        <dbReference type="Proteomes" id="UP000199258"/>
    </source>
</evidence>
<keyword evidence="2" id="KW-1185">Reference proteome</keyword>
<proteinExistence type="predicted"/>
<dbReference type="Pfam" id="PF20373">
    <property type="entry name" value="DUF6668"/>
    <property type="match status" value="1"/>
</dbReference>